<dbReference type="Pfam" id="PF00034">
    <property type="entry name" value="Cytochrom_C"/>
    <property type="match status" value="1"/>
</dbReference>
<dbReference type="PANTHER" id="PTHR11961">
    <property type="entry name" value="CYTOCHROME C"/>
    <property type="match status" value="1"/>
</dbReference>
<keyword evidence="8 9" id="KW-0408">Iron</keyword>
<reference evidence="13 14" key="1">
    <citation type="submission" date="2016-03" db="EMBL/GenBank/DDBJ databases">
        <title>Cyphomyrmex costatus WGS genome.</title>
        <authorList>
            <person name="Nygaard S."/>
            <person name="Hu H."/>
            <person name="Boomsma J."/>
            <person name="Zhang G."/>
        </authorList>
    </citation>
    <scope>NUCLEOTIDE SEQUENCE [LARGE SCALE GENOMIC DNA]</scope>
    <source>
        <strain evidence="13">MS0001</strain>
        <tissue evidence="13">Whole body</tissue>
    </source>
</reference>
<dbReference type="AlphaFoldDB" id="A0A195CBD0"/>
<dbReference type="GO" id="GO:0009055">
    <property type="term" value="F:electron transfer activity"/>
    <property type="evidence" value="ECO:0007669"/>
    <property type="project" value="InterPro"/>
</dbReference>
<keyword evidence="7 11" id="KW-0249">Electron transport</keyword>
<comment type="subcellular location">
    <subcellularLocation>
        <location evidence="2">Mitochondrion intermembrane space</location>
    </subcellularLocation>
</comment>
<dbReference type="Proteomes" id="UP000078542">
    <property type="component" value="Unassembled WGS sequence"/>
</dbReference>
<keyword evidence="14" id="KW-1185">Reference proteome</keyword>
<keyword evidence="5 9" id="KW-0349">Heme</keyword>
<comment type="similarity">
    <text evidence="3 10">Belongs to the cytochrome c family.</text>
</comment>
<keyword evidence="11" id="KW-0496">Mitochondrion</keyword>
<evidence type="ECO:0000256" key="3">
    <source>
        <dbReference type="ARBA" id="ARBA00006488"/>
    </source>
</evidence>
<organism evidence="13 14">
    <name type="scientific">Cyphomyrmex costatus</name>
    <dbReference type="NCBI Taxonomy" id="456900"/>
    <lineage>
        <taxon>Eukaryota</taxon>
        <taxon>Metazoa</taxon>
        <taxon>Ecdysozoa</taxon>
        <taxon>Arthropoda</taxon>
        <taxon>Hexapoda</taxon>
        <taxon>Insecta</taxon>
        <taxon>Pterygota</taxon>
        <taxon>Neoptera</taxon>
        <taxon>Endopterygota</taxon>
        <taxon>Hymenoptera</taxon>
        <taxon>Apocrita</taxon>
        <taxon>Aculeata</taxon>
        <taxon>Formicoidea</taxon>
        <taxon>Formicidae</taxon>
        <taxon>Myrmicinae</taxon>
        <taxon>Cyphomyrmex</taxon>
    </lineage>
</organism>
<evidence type="ECO:0000256" key="2">
    <source>
        <dbReference type="ARBA" id="ARBA00004569"/>
    </source>
</evidence>
<dbReference type="PROSITE" id="PS51007">
    <property type="entry name" value="CYTC"/>
    <property type="match status" value="1"/>
</dbReference>
<dbReference type="GO" id="GO:0046872">
    <property type="term" value="F:metal ion binding"/>
    <property type="evidence" value="ECO:0007669"/>
    <property type="project" value="UniProtKB-KW"/>
</dbReference>
<evidence type="ECO:0000256" key="5">
    <source>
        <dbReference type="ARBA" id="ARBA00022617"/>
    </source>
</evidence>
<accession>A0A195CBD0</accession>
<evidence type="ECO:0000313" key="14">
    <source>
        <dbReference type="Proteomes" id="UP000078542"/>
    </source>
</evidence>
<dbReference type="InterPro" id="IPR009056">
    <property type="entry name" value="Cyt_c-like_dom"/>
</dbReference>
<feature type="domain" description="Cytochrome c" evidence="12">
    <location>
        <begin position="5"/>
        <end position="106"/>
    </location>
</feature>
<evidence type="ECO:0000256" key="6">
    <source>
        <dbReference type="ARBA" id="ARBA00022723"/>
    </source>
</evidence>
<keyword evidence="6 9" id="KW-0479">Metal-binding</keyword>
<feature type="non-terminal residue" evidence="13">
    <location>
        <position position="1"/>
    </location>
</feature>
<comment type="function">
    <text evidence="1 11">Electron carrier protein. The oxidized form of the cytochrome c heme group can accept an electron from the heme group of the cytochrome c1 subunit of cytochrome reductase. Cytochrome c then transfers this electron to the cytochrome oxidase complex, the final protein carrier in the mitochondrial electron-transport chain.</text>
</comment>
<dbReference type="InterPro" id="IPR036909">
    <property type="entry name" value="Cyt_c-like_dom_sf"/>
</dbReference>
<dbReference type="FunFam" id="1.10.760.10:FF:000001">
    <property type="entry name" value="Cytochrome c iso-1"/>
    <property type="match status" value="1"/>
</dbReference>
<evidence type="ECO:0000256" key="10">
    <source>
        <dbReference type="RuleBase" id="RU004426"/>
    </source>
</evidence>
<dbReference type="EMBL" id="KQ978009">
    <property type="protein sequence ID" value="KYM98169.1"/>
    <property type="molecule type" value="Genomic_DNA"/>
</dbReference>
<keyword evidence="4 11" id="KW-0813">Transport</keyword>
<evidence type="ECO:0000256" key="4">
    <source>
        <dbReference type="ARBA" id="ARBA00022448"/>
    </source>
</evidence>
<gene>
    <name evidence="13" type="ORF">ALC62_11160</name>
</gene>
<dbReference type="SUPFAM" id="SSF46626">
    <property type="entry name" value="Cytochrome c"/>
    <property type="match status" value="1"/>
</dbReference>
<evidence type="ECO:0000313" key="13">
    <source>
        <dbReference type="EMBL" id="KYM98169.1"/>
    </source>
</evidence>
<evidence type="ECO:0000256" key="11">
    <source>
        <dbReference type="RuleBase" id="RU004427"/>
    </source>
</evidence>
<proteinExistence type="inferred from homology"/>
<comment type="PTM">
    <text evidence="11">Binds 1 heme group per subunit.</text>
</comment>
<evidence type="ECO:0000256" key="8">
    <source>
        <dbReference type="ARBA" id="ARBA00023004"/>
    </source>
</evidence>
<dbReference type="PRINTS" id="PR00604">
    <property type="entry name" value="CYTCHRMECIAB"/>
</dbReference>
<evidence type="ECO:0000256" key="9">
    <source>
        <dbReference type="PROSITE-ProRule" id="PRU00433"/>
    </source>
</evidence>
<dbReference type="InterPro" id="IPR002327">
    <property type="entry name" value="Cyt_c_1A/1B"/>
</dbReference>
<dbReference type="GO" id="GO:0020037">
    <property type="term" value="F:heme binding"/>
    <property type="evidence" value="ECO:0007669"/>
    <property type="project" value="InterPro"/>
</dbReference>
<dbReference type="GO" id="GO:0005758">
    <property type="term" value="C:mitochondrial intermembrane space"/>
    <property type="evidence" value="ECO:0007669"/>
    <property type="project" value="UniProtKB-SubCell"/>
</dbReference>
<evidence type="ECO:0000256" key="7">
    <source>
        <dbReference type="ARBA" id="ARBA00022982"/>
    </source>
</evidence>
<protein>
    <submittedName>
        <fullName evidence="13">Cytochrome c</fullName>
    </submittedName>
</protein>
<evidence type="ECO:0000259" key="12">
    <source>
        <dbReference type="PROSITE" id="PS51007"/>
    </source>
</evidence>
<keyword evidence="11" id="KW-0679">Respiratory chain</keyword>
<sequence>SIKMGDFVNGKKLFMKLCVSCHTVEKGGKHKIGPNLYGIMGKTCGTISGFKSTEAIKEKAIVWNEKTLNDYLELPKKFIPGTSMVFYGVKKTEDRRDLIAFLATLK</sequence>
<dbReference type="STRING" id="456900.A0A195CBD0"/>
<name>A0A195CBD0_9HYME</name>
<evidence type="ECO:0000256" key="1">
    <source>
        <dbReference type="ARBA" id="ARBA00002555"/>
    </source>
</evidence>
<dbReference type="Gene3D" id="1.10.760.10">
    <property type="entry name" value="Cytochrome c-like domain"/>
    <property type="match status" value="1"/>
</dbReference>